<keyword evidence="2" id="KW-1185">Reference proteome</keyword>
<sequence length="119" mass="13611">MYARWLGFEDECVARVPIWLTNVSNIEVEYQDAKELLRYLTRSSGRDLTRSCVRLSTQLYPQPTLTRTYHKAFNDMGCHKCGQHHASLINPQSSKETDDSSIGFWNSKNVGHKAADCTN</sequence>
<evidence type="ECO:0000313" key="2">
    <source>
        <dbReference type="Proteomes" id="UP000288168"/>
    </source>
</evidence>
<comment type="caution">
    <text evidence="1">The sequence shown here is derived from an EMBL/GenBank/DDBJ whole genome shotgun (WGS) entry which is preliminary data.</text>
</comment>
<accession>A0A428NZ69</accession>
<reference evidence="1 2" key="1">
    <citation type="submission" date="2017-06" db="EMBL/GenBank/DDBJ databases">
        <title>Comparative genomic analysis of Ambrosia Fusariam Clade fungi.</title>
        <authorList>
            <person name="Stajich J.E."/>
            <person name="Carrillo J."/>
            <person name="Kijimoto T."/>
            <person name="Eskalen A."/>
            <person name="O'Donnell K."/>
            <person name="Kasson M."/>
        </authorList>
    </citation>
    <scope>NUCLEOTIDE SEQUENCE [LARGE SCALE GENOMIC DNA]</scope>
    <source>
        <strain evidence="1 2">NRRL62584</strain>
    </source>
</reference>
<organism evidence="1 2">
    <name type="scientific">Fusarium duplospermum</name>
    <dbReference type="NCBI Taxonomy" id="1325734"/>
    <lineage>
        <taxon>Eukaryota</taxon>
        <taxon>Fungi</taxon>
        <taxon>Dikarya</taxon>
        <taxon>Ascomycota</taxon>
        <taxon>Pezizomycotina</taxon>
        <taxon>Sordariomycetes</taxon>
        <taxon>Hypocreomycetidae</taxon>
        <taxon>Hypocreales</taxon>
        <taxon>Nectriaceae</taxon>
        <taxon>Fusarium</taxon>
        <taxon>Fusarium solani species complex</taxon>
    </lineage>
</organism>
<proteinExistence type="predicted"/>
<evidence type="ECO:0000313" key="1">
    <source>
        <dbReference type="EMBL" id="RSL46017.1"/>
    </source>
</evidence>
<dbReference type="AlphaFoldDB" id="A0A428NZ69"/>
<gene>
    <name evidence="1" type="ORF">CEP54_014029</name>
</gene>
<name>A0A428NZ69_9HYPO</name>
<dbReference type="Proteomes" id="UP000288168">
    <property type="component" value="Unassembled WGS sequence"/>
</dbReference>
<protein>
    <submittedName>
        <fullName evidence="1">Uncharacterized protein</fullName>
    </submittedName>
</protein>
<dbReference type="EMBL" id="NKCI01000248">
    <property type="protein sequence ID" value="RSL46017.1"/>
    <property type="molecule type" value="Genomic_DNA"/>
</dbReference>